<evidence type="ECO:0000256" key="2">
    <source>
        <dbReference type="ARBA" id="ARBA00022741"/>
    </source>
</evidence>
<dbReference type="PROSITE" id="PS50975">
    <property type="entry name" value="ATP_GRASP"/>
    <property type="match status" value="1"/>
</dbReference>
<evidence type="ECO:0000259" key="5">
    <source>
        <dbReference type="PROSITE" id="PS50975"/>
    </source>
</evidence>
<evidence type="ECO:0000313" key="6">
    <source>
        <dbReference type="EMBL" id="MCV2884454.1"/>
    </source>
</evidence>
<keyword evidence="7" id="KW-1185">Reference proteome</keyword>
<accession>A0ABT3A7A6</accession>
<keyword evidence="1" id="KW-0436">Ligase</keyword>
<dbReference type="SUPFAM" id="SSF56059">
    <property type="entry name" value="Glutathione synthetase ATP-binding domain-like"/>
    <property type="match status" value="1"/>
</dbReference>
<organism evidence="6 7">
    <name type="scientific">Fluctibacter corallii</name>
    <dbReference type="NCBI Taxonomy" id="2984329"/>
    <lineage>
        <taxon>Bacteria</taxon>
        <taxon>Pseudomonadati</taxon>
        <taxon>Pseudomonadota</taxon>
        <taxon>Gammaproteobacteria</taxon>
        <taxon>Alteromonadales</taxon>
        <taxon>Alteromonadaceae</taxon>
        <taxon>Fluctibacter</taxon>
    </lineage>
</organism>
<protein>
    <recommendedName>
        <fullName evidence="5">ATP-grasp domain-containing protein</fullName>
    </recommendedName>
</protein>
<dbReference type="Gene3D" id="3.30.470.20">
    <property type="entry name" value="ATP-grasp fold, B domain"/>
    <property type="match status" value="1"/>
</dbReference>
<dbReference type="Proteomes" id="UP001652504">
    <property type="component" value="Unassembled WGS sequence"/>
</dbReference>
<evidence type="ECO:0000256" key="1">
    <source>
        <dbReference type="ARBA" id="ARBA00022598"/>
    </source>
</evidence>
<gene>
    <name evidence="6" type="ORF">OE749_07085</name>
</gene>
<dbReference type="InterPro" id="IPR011761">
    <property type="entry name" value="ATP-grasp"/>
</dbReference>
<dbReference type="RefSeq" id="WP_263711719.1">
    <property type="nucleotide sequence ID" value="NZ_JAOWKX010000003.1"/>
</dbReference>
<name>A0ABT3A7A6_9ALTE</name>
<keyword evidence="2 4" id="KW-0547">Nucleotide-binding</keyword>
<proteinExistence type="predicted"/>
<evidence type="ECO:0000256" key="4">
    <source>
        <dbReference type="PROSITE-ProRule" id="PRU00409"/>
    </source>
</evidence>
<comment type="caution">
    <text evidence="6">The sequence shown here is derived from an EMBL/GenBank/DDBJ whole genome shotgun (WGS) entry which is preliminary data.</text>
</comment>
<evidence type="ECO:0000313" key="7">
    <source>
        <dbReference type="Proteomes" id="UP001652504"/>
    </source>
</evidence>
<dbReference type="EMBL" id="JAOWKX010000003">
    <property type="protein sequence ID" value="MCV2884454.1"/>
    <property type="molecule type" value="Genomic_DNA"/>
</dbReference>
<reference evidence="6 7" key="1">
    <citation type="submission" date="2022-10" db="EMBL/GenBank/DDBJ databases">
        <title>Aestuariibacter sp. AA17 isolated from Montipora capitata coral fragment.</title>
        <authorList>
            <person name="Emsley S.A."/>
            <person name="Pfannmuller K.M."/>
            <person name="Loughran R.M."/>
            <person name="Shlafstein M."/>
            <person name="Papke E."/>
            <person name="Saw J.H."/>
            <person name="Ushijima B."/>
            <person name="Videau P."/>
        </authorList>
    </citation>
    <scope>NUCLEOTIDE SEQUENCE [LARGE SCALE GENOMIC DNA]</scope>
    <source>
        <strain evidence="6 7">AA17</strain>
    </source>
</reference>
<keyword evidence="3 4" id="KW-0067">ATP-binding</keyword>
<sequence>MTSSLSILILHRVPFENVGYEKVIDHTVHNVTYLGLPGPMRNIPESLPCRKVVIENLDNLVDTAVKQTKQHGIHFDYVIGVSEYQLIAAAEIREQLNIKGAKPKEVESVRDKMVMKRLVQAAGLEVPRFYSLADVLNRDVTELEQVILKPRDGASSENVIKFTSMNMLKEAISEGTTNIPVLDVERCYDNFEVEEFVVGAILHLDGIVEQGRISKLVTSCYEGTCLSFAEGHALGSFQIETDLELMAFAQDVITALTIESGAFHLEVIKSDNRLVFLEIGHRVGGANVARTFELATGINLHHANLATQLHLPMQNKPAPSHKSYGWFVFPGHHYGWDKCQLEGHEDIAVHQQMLEWNQLSNDQSLPKHITYQKKEVPAAGIIQGDNPDQVVRFMQQVLKDVTVKEAI</sequence>
<dbReference type="InterPro" id="IPR052032">
    <property type="entry name" value="ATP-dep_AA_Ligase"/>
</dbReference>
<dbReference type="Gene3D" id="3.40.50.20">
    <property type="match status" value="1"/>
</dbReference>
<feature type="domain" description="ATP-grasp" evidence="5">
    <location>
        <begin position="116"/>
        <end position="309"/>
    </location>
</feature>
<dbReference type="PANTHER" id="PTHR43585:SF2">
    <property type="entry name" value="ATP-GRASP ENZYME FSQD"/>
    <property type="match status" value="1"/>
</dbReference>
<dbReference type="PANTHER" id="PTHR43585">
    <property type="entry name" value="FUMIPYRROLE BIOSYNTHESIS PROTEIN C"/>
    <property type="match status" value="1"/>
</dbReference>
<evidence type="ECO:0000256" key="3">
    <source>
        <dbReference type="ARBA" id="ARBA00022840"/>
    </source>
</evidence>